<evidence type="ECO:0000313" key="2">
    <source>
        <dbReference type="EMBL" id="KKN41093.1"/>
    </source>
</evidence>
<dbReference type="Gene3D" id="3.40.50.300">
    <property type="entry name" value="P-loop containing nucleotide triphosphate hydrolases"/>
    <property type="match status" value="1"/>
</dbReference>
<gene>
    <name evidence="2" type="ORF">LCGC14_0726540</name>
</gene>
<evidence type="ECO:0000256" key="1">
    <source>
        <dbReference type="SAM" id="MobiDB-lite"/>
    </source>
</evidence>
<protein>
    <recommendedName>
        <fullName evidence="3">Terminase large subunit gp17-like C-terminal domain-containing protein</fullName>
    </recommendedName>
</protein>
<feature type="compositionally biased region" description="Basic and acidic residues" evidence="1">
    <location>
        <begin position="547"/>
        <end position="556"/>
    </location>
</feature>
<dbReference type="Gene3D" id="3.30.420.280">
    <property type="match status" value="1"/>
</dbReference>
<dbReference type="AlphaFoldDB" id="A0A0F9TI18"/>
<proteinExistence type="predicted"/>
<feature type="region of interest" description="Disordered" evidence="1">
    <location>
        <begin position="514"/>
        <end position="556"/>
    </location>
</feature>
<dbReference type="EMBL" id="LAZR01001668">
    <property type="protein sequence ID" value="KKN41093.1"/>
    <property type="molecule type" value="Genomic_DNA"/>
</dbReference>
<comment type="caution">
    <text evidence="2">The sequence shown here is derived from an EMBL/GenBank/DDBJ whole genome shotgun (WGS) entry which is preliminary data.</text>
</comment>
<accession>A0A0F9TI18</accession>
<dbReference type="Pfam" id="PF03237">
    <property type="entry name" value="Terminase_6N"/>
    <property type="match status" value="1"/>
</dbReference>
<evidence type="ECO:0008006" key="3">
    <source>
        <dbReference type="Google" id="ProtNLM"/>
    </source>
</evidence>
<name>A0A0F9TI18_9ZZZZ</name>
<organism evidence="2">
    <name type="scientific">marine sediment metagenome</name>
    <dbReference type="NCBI Taxonomy" id="412755"/>
    <lineage>
        <taxon>unclassified sequences</taxon>
        <taxon>metagenomes</taxon>
        <taxon>ecological metagenomes</taxon>
    </lineage>
</organism>
<sequence length="556" mass="63595">MASLDDPILSLAARRRVSGKWEKAMADIFYFIDNYVPARIFNLNLASPQQKACLQAVQDGHQYYVIRAPRKGGKTILVAIIAVWLTLKDQTFRFFIVSGSEAQAKWLYDYCRDILQPSALDFGAVEAKRRREFFRNFLKREPKNSITEYKGGGWIMYTAATSKKVNAPTSDAVGMDEFVLIPDQIVQEAWPMNRSSKKPMRFLLSTATDGKENTDAFLDILDDCEPGMPLHKLGWRKFEWTTEDCPHLITAAALDDAKSAAYFLSDDMYRTQYEGGLPKRAGRVFPRTFIREAFVAPDPDNPGFLLDGTPYNPEDPDNPGYLIDGTPTDINKVEVKEKPWVTFSYGLEFQGDSKGGIDWGFDHDTVFLEGYRALGGKMVILKMVVGNGTSPSDWADQAERDALDHNIDEWFADAAGAFQNQEIRDRGFRVLSRAFQRQTYGKEWMIGIAYYWLSKRLITIPDTPEFATLKRQLLKWKRGRDGKPKKGDDHSCDAFICLLSGWDPRYYDEGEPIEQPVRTEPRGLANDWDSFKSTNDAWMPDSWRNNPEMRKEPWEK</sequence>
<reference evidence="2" key="1">
    <citation type="journal article" date="2015" name="Nature">
        <title>Complex archaea that bridge the gap between prokaryotes and eukaryotes.</title>
        <authorList>
            <person name="Spang A."/>
            <person name="Saw J.H."/>
            <person name="Jorgensen S.L."/>
            <person name="Zaremba-Niedzwiedzka K."/>
            <person name="Martijn J."/>
            <person name="Lind A.E."/>
            <person name="van Eijk R."/>
            <person name="Schleper C."/>
            <person name="Guy L."/>
            <person name="Ettema T.J."/>
        </authorList>
    </citation>
    <scope>NUCLEOTIDE SEQUENCE</scope>
</reference>
<dbReference type="InterPro" id="IPR027417">
    <property type="entry name" value="P-loop_NTPase"/>
</dbReference>